<evidence type="ECO:0000313" key="1">
    <source>
        <dbReference type="EMBL" id="GAA0743324.1"/>
    </source>
</evidence>
<proteinExistence type="predicted"/>
<protein>
    <submittedName>
        <fullName evidence="1">Uncharacterized protein</fullName>
    </submittedName>
</protein>
<gene>
    <name evidence="1" type="ORF">GCM10009431_16340</name>
</gene>
<accession>A0ABN1JNC3</accession>
<dbReference type="Proteomes" id="UP001500736">
    <property type="component" value="Unassembled WGS sequence"/>
</dbReference>
<reference evidence="1 2" key="1">
    <citation type="journal article" date="2019" name="Int. J. Syst. Evol. Microbiol.">
        <title>The Global Catalogue of Microorganisms (GCM) 10K type strain sequencing project: providing services to taxonomists for standard genome sequencing and annotation.</title>
        <authorList>
            <consortium name="The Broad Institute Genomics Platform"/>
            <consortium name="The Broad Institute Genome Sequencing Center for Infectious Disease"/>
            <person name="Wu L."/>
            <person name="Ma J."/>
        </authorList>
    </citation>
    <scope>NUCLEOTIDE SEQUENCE [LARGE SCALE GENOMIC DNA]</scope>
    <source>
        <strain evidence="1 2">JCM 15976</strain>
    </source>
</reference>
<keyword evidence="2" id="KW-1185">Reference proteome</keyword>
<sequence length="65" mass="7776">MAALYKIAQENSKTLAFVILRLFFIKEDLPIPLRPNKPKIPLFVSWEIPLMHCNRFYKLDLGYYF</sequence>
<name>A0ABN1JNC3_9FLAO</name>
<dbReference type="EMBL" id="BAAAGF010000002">
    <property type="protein sequence ID" value="GAA0743324.1"/>
    <property type="molecule type" value="Genomic_DNA"/>
</dbReference>
<comment type="caution">
    <text evidence="1">The sequence shown here is derived from an EMBL/GenBank/DDBJ whole genome shotgun (WGS) entry which is preliminary data.</text>
</comment>
<evidence type="ECO:0000313" key="2">
    <source>
        <dbReference type="Proteomes" id="UP001500736"/>
    </source>
</evidence>
<organism evidence="1 2">
    <name type="scientific">Gaetbulibacter jejuensis</name>
    <dbReference type="NCBI Taxonomy" id="584607"/>
    <lineage>
        <taxon>Bacteria</taxon>
        <taxon>Pseudomonadati</taxon>
        <taxon>Bacteroidota</taxon>
        <taxon>Flavobacteriia</taxon>
        <taxon>Flavobacteriales</taxon>
        <taxon>Flavobacteriaceae</taxon>
        <taxon>Gaetbulibacter</taxon>
    </lineage>
</organism>